<dbReference type="RefSeq" id="WP_378565905.1">
    <property type="nucleotide sequence ID" value="NZ_JBHSDL010000025.1"/>
</dbReference>
<name>A0ABV8VQJ9_9NOCA</name>
<dbReference type="Proteomes" id="UP001595844">
    <property type="component" value="Unassembled WGS sequence"/>
</dbReference>
<gene>
    <name evidence="3" type="ORF">ACFO5K_21635</name>
</gene>
<feature type="domain" description="MDMPI C-terminal" evidence="1">
    <location>
        <begin position="160"/>
        <end position="238"/>
    </location>
</feature>
<dbReference type="NCBIfam" id="TIGR03083">
    <property type="entry name" value="maleylpyruvate isomerase family mycothiol-dependent enzyme"/>
    <property type="match status" value="1"/>
</dbReference>
<dbReference type="InterPro" id="IPR017517">
    <property type="entry name" value="Maleyloyr_isom"/>
</dbReference>
<comment type="caution">
    <text evidence="3">The sequence shown here is derived from an EMBL/GenBank/DDBJ whole genome shotgun (WGS) entry which is preliminary data.</text>
</comment>
<dbReference type="SUPFAM" id="SSF109854">
    <property type="entry name" value="DinB/YfiT-like putative metalloenzymes"/>
    <property type="match status" value="1"/>
</dbReference>
<organism evidence="3 4">
    <name type="scientific">Nocardia halotolerans</name>
    <dbReference type="NCBI Taxonomy" id="1755878"/>
    <lineage>
        <taxon>Bacteria</taxon>
        <taxon>Bacillati</taxon>
        <taxon>Actinomycetota</taxon>
        <taxon>Actinomycetes</taxon>
        <taxon>Mycobacteriales</taxon>
        <taxon>Nocardiaceae</taxon>
        <taxon>Nocardia</taxon>
    </lineage>
</organism>
<dbReference type="SUPFAM" id="SSF55718">
    <property type="entry name" value="SCP-like"/>
    <property type="match status" value="1"/>
</dbReference>
<reference evidence="4" key="1">
    <citation type="journal article" date="2019" name="Int. J. Syst. Evol. Microbiol.">
        <title>The Global Catalogue of Microorganisms (GCM) 10K type strain sequencing project: providing services to taxonomists for standard genome sequencing and annotation.</title>
        <authorList>
            <consortium name="The Broad Institute Genomics Platform"/>
            <consortium name="The Broad Institute Genome Sequencing Center for Infectious Disease"/>
            <person name="Wu L."/>
            <person name="Ma J."/>
        </authorList>
    </citation>
    <scope>NUCLEOTIDE SEQUENCE [LARGE SCALE GENOMIC DNA]</scope>
    <source>
        <strain evidence="4">IBRC-M 10490</strain>
    </source>
</reference>
<feature type="domain" description="Mycothiol-dependent maleylpyruvate isomerase metal-binding" evidence="2">
    <location>
        <begin position="17"/>
        <end position="152"/>
    </location>
</feature>
<keyword evidence="4" id="KW-1185">Reference proteome</keyword>
<dbReference type="Gene3D" id="3.30.1050.20">
    <property type="match status" value="1"/>
</dbReference>
<evidence type="ECO:0000313" key="4">
    <source>
        <dbReference type="Proteomes" id="UP001595844"/>
    </source>
</evidence>
<dbReference type="InterPro" id="IPR036527">
    <property type="entry name" value="SCP2_sterol-bd_dom_sf"/>
</dbReference>
<evidence type="ECO:0000313" key="3">
    <source>
        <dbReference type="EMBL" id="MFC4376700.1"/>
    </source>
</evidence>
<dbReference type="InterPro" id="IPR024344">
    <property type="entry name" value="MDMPI_metal-binding"/>
</dbReference>
<sequence>MTTSDTATPIDLLTQVAASTARLDASIGALTDTALAEPSLLPGWTRGHVVTHLSRNADSMLNLLLWARTGIEIPQYASAAVRDADIEAGAPRPLDVQHADFTAAAHRMRAVADTMPPVDWLAEVRNRQGGTLLADQIPWMRLRETEIHHVDLDVGYTPVDWPAEFVARLLPDAIADLSAKLLPEATPTFDIQSTDTDLIATVGPGRPHHTVLGPSHALLAWLLGRTPGADLTGPLPPLPAWK</sequence>
<dbReference type="Gene3D" id="1.20.120.450">
    <property type="entry name" value="dinb family like domain"/>
    <property type="match status" value="1"/>
</dbReference>
<dbReference type="GO" id="GO:0016853">
    <property type="term" value="F:isomerase activity"/>
    <property type="evidence" value="ECO:0007669"/>
    <property type="project" value="UniProtKB-KW"/>
</dbReference>
<evidence type="ECO:0000259" key="2">
    <source>
        <dbReference type="Pfam" id="PF11716"/>
    </source>
</evidence>
<dbReference type="Pfam" id="PF11716">
    <property type="entry name" value="MDMPI_N"/>
    <property type="match status" value="1"/>
</dbReference>
<accession>A0ABV8VQJ9</accession>
<dbReference type="InterPro" id="IPR034660">
    <property type="entry name" value="DinB/YfiT-like"/>
</dbReference>
<dbReference type="EMBL" id="JBHSDL010000025">
    <property type="protein sequence ID" value="MFC4376700.1"/>
    <property type="molecule type" value="Genomic_DNA"/>
</dbReference>
<proteinExistence type="predicted"/>
<protein>
    <submittedName>
        <fullName evidence="3">Maleylpyruvate isomerase family mycothiol-dependent enzyme</fullName>
    </submittedName>
</protein>
<dbReference type="InterPro" id="IPR010872">
    <property type="entry name" value="MDMPI_C-term_domain"/>
</dbReference>
<evidence type="ECO:0000259" key="1">
    <source>
        <dbReference type="Pfam" id="PF07398"/>
    </source>
</evidence>
<keyword evidence="3" id="KW-0413">Isomerase</keyword>
<dbReference type="Pfam" id="PF07398">
    <property type="entry name" value="MDMPI_C"/>
    <property type="match status" value="1"/>
</dbReference>